<dbReference type="RefSeq" id="XP_062876468.1">
    <property type="nucleotide sequence ID" value="XM_063020398.1"/>
</dbReference>
<evidence type="ECO:0000313" key="3">
    <source>
        <dbReference type="EMBL" id="WPK24084.1"/>
    </source>
</evidence>
<evidence type="ECO:0000313" key="4">
    <source>
        <dbReference type="Proteomes" id="UP001338582"/>
    </source>
</evidence>
<name>A0AAX4H763_9ASCO</name>
<dbReference type="KEGG" id="asau:88172406"/>
<dbReference type="Pfam" id="PF20493">
    <property type="entry name" value="WD-like_fungi"/>
    <property type="match status" value="1"/>
</dbReference>
<reference evidence="3 4" key="1">
    <citation type="submission" date="2023-10" db="EMBL/GenBank/DDBJ databases">
        <title>Draft Genome Sequence of Candida saopaulonensis from a very Premature Infant with Sepsis.</title>
        <authorList>
            <person name="Ning Y."/>
            <person name="Dai R."/>
            <person name="Xiao M."/>
            <person name="Xu Y."/>
            <person name="Yan Q."/>
            <person name="Zhang L."/>
        </authorList>
    </citation>
    <scope>NUCLEOTIDE SEQUENCE [LARGE SCALE GENOMIC DNA]</scope>
    <source>
        <strain evidence="3 4">19XY460</strain>
    </source>
</reference>
<dbReference type="AlphaFoldDB" id="A0AAX4H763"/>
<keyword evidence="1" id="KW-0732">Signal</keyword>
<gene>
    <name evidence="3" type="ORF">PUMCH_001340</name>
</gene>
<feature type="signal peptide" evidence="1">
    <location>
        <begin position="1"/>
        <end position="17"/>
    </location>
</feature>
<dbReference type="GeneID" id="88172406"/>
<sequence length="277" mass="31813">MKLHLHFAFWWINYALADFVTPKADIESLELFPNHMSYEESVLAVAENRVITEDGSFGTAWINTTDYCTPLYHFREIGYHAVVTHLSYNYLLALAELAEEALTQGLHGDFIFLLFKFGHEGRELPSGIRSASPMIYDMAKSLDTQTTSKQKRLPLLEFLRKSTNLPIIRTVYDLVSLERKTRVMRLYRSLARKMGKAVFRFDEAYSYYLFVRILGVPVRSVCAVGTLTDENFDSYDDILAPKIQACEDSHELKFFGQSCYVKLILPRVSELRTGVCS</sequence>
<keyword evidence="4" id="KW-1185">Reference proteome</keyword>
<feature type="domain" description="WD-like" evidence="2">
    <location>
        <begin position="83"/>
        <end position="173"/>
    </location>
</feature>
<proteinExistence type="predicted"/>
<accession>A0AAX4H763</accession>
<dbReference type="InterPro" id="IPR046925">
    <property type="entry name" value="WD-like_fungi"/>
</dbReference>
<dbReference type="Proteomes" id="UP001338582">
    <property type="component" value="Chromosome 2"/>
</dbReference>
<evidence type="ECO:0000256" key="1">
    <source>
        <dbReference type="SAM" id="SignalP"/>
    </source>
</evidence>
<evidence type="ECO:0000259" key="2">
    <source>
        <dbReference type="Pfam" id="PF20493"/>
    </source>
</evidence>
<feature type="chain" id="PRO_5043590043" description="WD-like domain-containing protein" evidence="1">
    <location>
        <begin position="18"/>
        <end position="277"/>
    </location>
</feature>
<organism evidence="3 4">
    <name type="scientific">Australozyma saopauloensis</name>
    <dbReference type="NCBI Taxonomy" id="291208"/>
    <lineage>
        <taxon>Eukaryota</taxon>
        <taxon>Fungi</taxon>
        <taxon>Dikarya</taxon>
        <taxon>Ascomycota</taxon>
        <taxon>Saccharomycotina</taxon>
        <taxon>Pichiomycetes</taxon>
        <taxon>Metschnikowiaceae</taxon>
        <taxon>Australozyma</taxon>
    </lineage>
</organism>
<protein>
    <recommendedName>
        <fullName evidence="2">WD-like domain-containing protein</fullName>
    </recommendedName>
</protein>
<dbReference type="EMBL" id="CP138895">
    <property type="protein sequence ID" value="WPK24084.1"/>
    <property type="molecule type" value="Genomic_DNA"/>
</dbReference>